<reference evidence="3" key="3">
    <citation type="submission" date="2018-10" db="EMBL/GenBank/DDBJ databases">
        <authorList>
            <person name="Whitman W."/>
            <person name="Huntemann M."/>
            <person name="Clum A."/>
            <person name="Pillay M."/>
            <person name="Palaniappan K."/>
            <person name="Varghese N."/>
            <person name="Mikhailova N."/>
            <person name="Stamatis D."/>
            <person name="Reddy T."/>
            <person name="Daum C."/>
            <person name="Shapiro N."/>
            <person name="Ivanova N."/>
            <person name="Kyrpides N."/>
            <person name="Woyke T."/>
        </authorList>
    </citation>
    <scope>NUCLEOTIDE SEQUENCE</scope>
    <source>
        <strain evidence="3">CGMCC 1.10124</strain>
    </source>
</reference>
<keyword evidence="5" id="KW-1185">Reference proteome</keyword>
<organism evidence="3 4">
    <name type="scientific">Haloplanus aerogenes</name>
    <dbReference type="NCBI Taxonomy" id="660522"/>
    <lineage>
        <taxon>Archaea</taxon>
        <taxon>Methanobacteriati</taxon>
        <taxon>Methanobacteriota</taxon>
        <taxon>Stenosarchaea group</taxon>
        <taxon>Halobacteria</taxon>
        <taxon>Halobacteriales</taxon>
        <taxon>Haloferacaceae</taxon>
        <taxon>Haloplanus</taxon>
    </lineage>
</organism>
<evidence type="ECO:0000313" key="4">
    <source>
        <dbReference type="Proteomes" id="UP000277326"/>
    </source>
</evidence>
<dbReference type="Proteomes" id="UP000277326">
    <property type="component" value="Unassembled WGS sequence"/>
</dbReference>
<dbReference type="KEGG" id="haer:DU502_16285"/>
<evidence type="ECO:0000313" key="5">
    <source>
        <dbReference type="Proteomes" id="UP000282007"/>
    </source>
</evidence>
<dbReference type="EMBL" id="REFS01000009">
    <property type="protein sequence ID" value="RMB09073.1"/>
    <property type="molecule type" value="Genomic_DNA"/>
</dbReference>
<dbReference type="EMBL" id="CP034145">
    <property type="protein sequence ID" value="AZH26835.1"/>
    <property type="molecule type" value="Genomic_DNA"/>
</dbReference>
<evidence type="ECO:0000256" key="1">
    <source>
        <dbReference type="SAM" id="MobiDB-lite"/>
    </source>
</evidence>
<protein>
    <submittedName>
        <fullName evidence="3">Uncharacterized protein</fullName>
    </submittedName>
</protein>
<reference evidence="3 4" key="1">
    <citation type="journal article" date="2015" name="Stand. Genomic Sci.">
        <title>Genomic Encyclopedia of Bacterial and Archaeal Type Strains, Phase III: the genomes of soil and plant-associated and newly described type strains.</title>
        <authorList>
            <person name="Whitman W.B."/>
            <person name="Woyke T."/>
            <person name="Klenk H.P."/>
            <person name="Zhou Y."/>
            <person name="Lilburn T.G."/>
            <person name="Beck B.J."/>
            <person name="De Vos P."/>
            <person name="Vandamme P."/>
            <person name="Eisen J.A."/>
            <person name="Garrity G."/>
            <person name="Hugenholtz P."/>
            <person name="Kyrpides N.C."/>
        </authorList>
    </citation>
    <scope>NUCLEOTIDE SEQUENCE [LARGE SCALE GENOMIC DNA]</scope>
    <source>
        <strain evidence="3 4">CGMCC 1.10124</strain>
    </source>
</reference>
<accession>A0A3M0CYF1</accession>
<name>A0A3M0CYF1_9EURY</name>
<sequence>MRSAAPDDGDSVRDDPATVEEGNARASTFDRDAVDRLLNDLPETQEFRPAVGKLTQDQREIVAEFVDGFRSRRGFVRWSQRTALHTLGSLSGEWFVERVFSGPDMAALLTSRARTAWVDDPPDLEAAARQRRAVAAVDVLPACLDAVRALRWNATEYVNDRDDDLQPEADLQKHPAMRPALTEMDEKQGWAIRHALDGFDSEDAFLTWGSYLGEASFAEADRDLVTRVLVDEPHTKQMVIRQPHDDPDGPFFRESWAAVELLPAFATAAREVVDKAGELAEGEKKDMDVTRL</sequence>
<evidence type="ECO:0000313" key="2">
    <source>
        <dbReference type="EMBL" id="AZH26835.1"/>
    </source>
</evidence>
<dbReference type="RefSeq" id="WP_121921973.1">
    <property type="nucleotide sequence ID" value="NZ_CP034145.1"/>
</dbReference>
<reference evidence="2 5" key="2">
    <citation type="submission" date="2018-07" db="EMBL/GenBank/DDBJ databases">
        <title>Genome sequences of Haloplanus aerogenes JCM 16430T.</title>
        <authorList>
            <person name="Kim Y.B."/>
            <person name="Roh S.W."/>
        </authorList>
    </citation>
    <scope>NUCLEOTIDE SEQUENCE [LARGE SCALE GENOMIC DNA]</scope>
    <source>
        <strain evidence="2 5">JCM 16430</strain>
    </source>
</reference>
<dbReference type="OrthoDB" id="286382at2157"/>
<dbReference type="AlphaFoldDB" id="A0A3M0CYF1"/>
<proteinExistence type="predicted"/>
<dbReference type="GeneID" id="38472877"/>
<feature type="region of interest" description="Disordered" evidence="1">
    <location>
        <begin position="1"/>
        <end position="28"/>
    </location>
</feature>
<dbReference type="Proteomes" id="UP000282007">
    <property type="component" value="Chromosome"/>
</dbReference>
<gene>
    <name evidence="3" type="ORF">ATH50_3443</name>
    <name evidence="2" type="ORF">DU502_16285</name>
</gene>
<evidence type="ECO:0000313" key="3">
    <source>
        <dbReference type="EMBL" id="RMB09073.1"/>
    </source>
</evidence>